<dbReference type="Proteomes" id="UP000239757">
    <property type="component" value="Unassembled WGS sequence"/>
</dbReference>
<dbReference type="EMBL" id="KZ663271">
    <property type="protein sequence ID" value="PPS14290.1"/>
    <property type="molecule type" value="Genomic_DNA"/>
</dbReference>
<dbReference type="AlphaFoldDB" id="A0A2P5YFB5"/>
<evidence type="ECO:0000256" key="2">
    <source>
        <dbReference type="ARBA" id="ARBA00022737"/>
    </source>
</evidence>
<sequence>MCAELSSTMCADLGVELERPGLSKCRKLKSVPGLLTSMEVIAGICKFKRFDILIPGSEIPEWFNHQRVEFSIELSLPLNIRNYSQWMGIAFC</sequence>
<gene>
    <name evidence="4" type="ORF">GOBAR_AA06290</name>
</gene>
<dbReference type="OrthoDB" id="1751997at2759"/>
<dbReference type="Pfam" id="PF20160">
    <property type="entry name" value="C-JID"/>
    <property type="match status" value="1"/>
</dbReference>
<proteinExistence type="predicted"/>
<evidence type="ECO:0000313" key="4">
    <source>
        <dbReference type="EMBL" id="PPS14290.1"/>
    </source>
</evidence>
<feature type="domain" description="C-JID" evidence="3">
    <location>
        <begin position="54"/>
        <end position="92"/>
    </location>
</feature>
<reference evidence="4 5" key="1">
    <citation type="submission" date="2015-01" db="EMBL/GenBank/DDBJ databases">
        <title>Genome of allotetraploid Gossypium barbadense reveals genomic plasticity and fiber elongation in cotton evolution.</title>
        <authorList>
            <person name="Chen X."/>
            <person name="Liu X."/>
            <person name="Zhao B."/>
            <person name="Zheng H."/>
            <person name="Hu Y."/>
            <person name="Lu G."/>
            <person name="Yang C."/>
            <person name="Chen J."/>
            <person name="Shan C."/>
            <person name="Zhang L."/>
            <person name="Zhou Y."/>
            <person name="Wang L."/>
            <person name="Guo W."/>
            <person name="Bai Y."/>
            <person name="Ruan J."/>
            <person name="Shangguan X."/>
            <person name="Mao Y."/>
            <person name="Jiang J."/>
            <person name="Zhu Y."/>
            <person name="Lei J."/>
            <person name="Kang H."/>
            <person name="Chen S."/>
            <person name="He X."/>
            <person name="Wang R."/>
            <person name="Wang Y."/>
            <person name="Chen J."/>
            <person name="Wang L."/>
            <person name="Yu S."/>
            <person name="Wang B."/>
            <person name="Wei J."/>
            <person name="Song S."/>
            <person name="Lu X."/>
            <person name="Gao Z."/>
            <person name="Gu W."/>
            <person name="Deng X."/>
            <person name="Ma D."/>
            <person name="Wang S."/>
            <person name="Liang W."/>
            <person name="Fang L."/>
            <person name="Cai C."/>
            <person name="Zhu X."/>
            <person name="Zhou B."/>
            <person name="Zhang Y."/>
            <person name="Chen Z."/>
            <person name="Xu S."/>
            <person name="Zhu R."/>
            <person name="Wang S."/>
            <person name="Zhang T."/>
            <person name="Zhao G."/>
        </authorList>
    </citation>
    <scope>NUCLEOTIDE SEQUENCE [LARGE SCALE GENOMIC DNA]</scope>
    <source>
        <strain evidence="5">cv. Xinhai21</strain>
        <tissue evidence="4">Leaf</tissue>
    </source>
</reference>
<evidence type="ECO:0000313" key="5">
    <source>
        <dbReference type="Proteomes" id="UP000239757"/>
    </source>
</evidence>
<name>A0A2P5YFB5_GOSBA</name>
<keyword evidence="1" id="KW-0433">Leucine-rich repeat</keyword>
<organism evidence="4 5">
    <name type="scientific">Gossypium barbadense</name>
    <name type="common">Sea Island cotton</name>
    <name type="synonym">Hibiscus barbadensis</name>
    <dbReference type="NCBI Taxonomy" id="3634"/>
    <lineage>
        <taxon>Eukaryota</taxon>
        <taxon>Viridiplantae</taxon>
        <taxon>Streptophyta</taxon>
        <taxon>Embryophyta</taxon>
        <taxon>Tracheophyta</taxon>
        <taxon>Spermatophyta</taxon>
        <taxon>Magnoliopsida</taxon>
        <taxon>eudicotyledons</taxon>
        <taxon>Gunneridae</taxon>
        <taxon>Pentapetalae</taxon>
        <taxon>rosids</taxon>
        <taxon>malvids</taxon>
        <taxon>Malvales</taxon>
        <taxon>Malvaceae</taxon>
        <taxon>Malvoideae</taxon>
        <taxon>Gossypium</taxon>
    </lineage>
</organism>
<evidence type="ECO:0000256" key="1">
    <source>
        <dbReference type="ARBA" id="ARBA00022614"/>
    </source>
</evidence>
<accession>A0A2P5YFB5</accession>
<evidence type="ECO:0000259" key="3">
    <source>
        <dbReference type="Pfam" id="PF20160"/>
    </source>
</evidence>
<dbReference type="InterPro" id="IPR045344">
    <property type="entry name" value="C-JID"/>
</dbReference>
<protein>
    <recommendedName>
        <fullName evidence="3">C-JID domain-containing protein</fullName>
    </recommendedName>
</protein>
<keyword evidence="2" id="KW-0677">Repeat</keyword>